<sequence>MDDPASKSSALELAPLLSSPLLTPATRHALQDRLEQGASGFVAFSPKEGEVLEAVSVLLVPHDPLLLPLARRIDARLWRGEADGWRYDSQPPDGEAYRALLASLPTDFLTLKEPEQTAALRSAQHAHPRGFEDLLAELTESYYADPRSQVGIAFVGFADARGWQETGLDAPDPNEEAAWRALGRHQP</sequence>
<dbReference type="Proteomes" id="UP000603865">
    <property type="component" value="Unassembled WGS sequence"/>
</dbReference>
<evidence type="ECO:0008006" key="3">
    <source>
        <dbReference type="Google" id="ProtNLM"/>
    </source>
</evidence>
<dbReference type="RefSeq" id="WP_189091844.1">
    <property type="nucleotide sequence ID" value="NZ_BMQL01000024.1"/>
</dbReference>
<evidence type="ECO:0000313" key="1">
    <source>
        <dbReference type="EMBL" id="GGR19989.1"/>
    </source>
</evidence>
<reference evidence="1" key="1">
    <citation type="journal article" date="2014" name="Int. J. Syst. Evol. Microbiol.">
        <title>Complete genome sequence of Corynebacterium casei LMG S-19264T (=DSM 44701T), isolated from a smear-ripened cheese.</title>
        <authorList>
            <consortium name="US DOE Joint Genome Institute (JGI-PGF)"/>
            <person name="Walter F."/>
            <person name="Albersmeier A."/>
            <person name="Kalinowski J."/>
            <person name="Ruckert C."/>
        </authorList>
    </citation>
    <scope>NUCLEOTIDE SEQUENCE</scope>
    <source>
        <strain evidence="1">JCM 31311</strain>
    </source>
</reference>
<accession>A0A918F8V4</accession>
<reference evidence="1" key="2">
    <citation type="submission" date="2020-09" db="EMBL/GenBank/DDBJ databases">
        <authorList>
            <person name="Sun Q."/>
            <person name="Ohkuma M."/>
        </authorList>
    </citation>
    <scope>NUCLEOTIDE SEQUENCE</scope>
    <source>
        <strain evidence="1">JCM 31311</strain>
    </source>
</reference>
<protein>
    <recommendedName>
        <fullName evidence="3">Gluconate 2-dehydrogenase subunit 3 family protein</fullName>
    </recommendedName>
</protein>
<comment type="caution">
    <text evidence="1">The sequence shown here is derived from an EMBL/GenBank/DDBJ whole genome shotgun (WGS) entry which is preliminary data.</text>
</comment>
<gene>
    <name evidence="1" type="ORF">GCM10008957_35490</name>
</gene>
<name>A0A918F8V4_9DEIO</name>
<dbReference type="AlphaFoldDB" id="A0A918F8V4"/>
<dbReference type="EMBL" id="BMQL01000024">
    <property type="protein sequence ID" value="GGR19989.1"/>
    <property type="molecule type" value="Genomic_DNA"/>
</dbReference>
<organism evidence="1 2">
    <name type="scientific">Deinococcus ruber</name>
    <dbReference type="NCBI Taxonomy" id="1848197"/>
    <lineage>
        <taxon>Bacteria</taxon>
        <taxon>Thermotogati</taxon>
        <taxon>Deinococcota</taxon>
        <taxon>Deinococci</taxon>
        <taxon>Deinococcales</taxon>
        <taxon>Deinococcaceae</taxon>
        <taxon>Deinococcus</taxon>
    </lineage>
</organism>
<proteinExistence type="predicted"/>
<evidence type="ECO:0000313" key="2">
    <source>
        <dbReference type="Proteomes" id="UP000603865"/>
    </source>
</evidence>
<keyword evidence="2" id="KW-1185">Reference proteome</keyword>